<dbReference type="Pfam" id="PF10679">
    <property type="entry name" value="DUF2491"/>
    <property type="match status" value="1"/>
</dbReference>
<reference evidence="4" key="1">
    <citation type="submission" date="2018-05" db="EMBL/GenBank/DDBJ databases">
        <title>Azospirillum thermophila sp. nov., a novel isolated from hot spring.</title>
        <authorList>
            <person name="Zhao Z."/>
        </authorList>
    </citation>
    <scope>NUCLEOTIDE SEQUENCE [LARGE SCALE GENOMIC DNA]</scope>
    <source>
        <strain evidence="4">CFH 70021</strain>
        <plasmid evidence="4">unnamed1</plasmid>
    </source>
</reference>
<feature type="compositionally biased region" description="Gly residues" evidence="1">
    <location>
        <begin position="31"/>
        <end position="50"/>
    </location>
</feature>
<dbReference type="OrthoDB" id="5459171at2"/>
<dbReference type="EMBL" id="CP029356">
    <property type="protein sequence ID" value="AWK89255.1"/>
    <property type="molecule type" value="Genomic_DNA"/>
</dbReference>
<sequence length="419" mass="44494">MAAPTAPRSSPVPASPPPAARRYGQTDSWGGSSGGGGWGGSWGGGSRGGGWSGGWRPPGYAYNTPPRFGIWDGLFLWFLLDNLSRAGSADFFHNHRDDPGYAQWRAEAERRAQDDAELRRKLDDLDRQLAERKDQPRDPNYLPPDIPRDAAVAEDRAGGRGGMGFGLVLAVLLIGGGVAMVLWMRSRRRSQTPAGPAPASSPASMAGRILRNAVGGGEPYKPSLFRVGMTLTADPTPFILAGGVTKVAAPDTGSGGLVSVEAVGTLTAGGTTLHRLYLPGGGFFQLHLGADGKPDECRYFSPLDEVSPASAEEWGFWLDPAEGMIGWPEFQTKDGKLYARQWAPGQSRVQPYGFAEQRQEAGGEQSRRLQSMLYAAPTGAASPAPPTEYILVTAVEQAGQAWVEVHAGIDVNPAILSLA</sequence>
<keyword evidence="2" id="KW-1133">Transmembrane helix</keyword>
<protein>
    <submittedName>
        <fullName evidence="3">DUF2491 domain-containing protein</fullName>
    </submittedName>
</protein>
<feature type="transmembrane region" description="Helical" evidence="2">
    <location>
        <begin position="163"/>
        <end position="183"/>
    </location>
</feature>
<evidence type="ECO:0000313" key="3">
    <source>
        <dbReference type="EMBL" id="AWK89255.1"/>
    </source>
</evidence>
<organism evidence="3 4">
    <name type="scientific">Azospirillum thermophilum</name>
    <dbReference type="NCBI Taxonomy" id="2202148"/>
    <lineage>
        <taxon>Bacteria</taxon>
        <taxon>Pseudomonadati</taxon>
        <taxon>Pseudomonadota</taxon>
        <taxon>Alphaproteobacteria</taxon>
        <taxon>Rhodospirillales</taxon>
        <taxon>Azospirillaceae</taxon>
        <taxon>Azospirillum</taxon>
    </lineage>
</organism>
<gene>
    <name evidence="3" type="ORF">DEW08_22120</name>
</gene>
<keyword evidence="4" id="KW-1185">Reference proteome</keyword>
<keyword evidence="2" id="KW-0812">Transmembrane</keyword>
<feature type="region of interest" description="Disordered" evidence="1">
    <location>
        <begin position="1"/>
        <end position="50"/>
    </location>
</feature>
<dbReference type="InterPro" id="IPR019621">
    <property type="entry name" value="DUF2491"/>
</dbReference>
<name>A0A2S2CXV9_9PROT</name>
<dbReference type="KEGG" id="azz:DEW08_22120"/>
<evidence type="ECO:0000256" key="2">
    <source>
        <dbReference type="SAM" id="Phobius"/>
    </source>
</evidence>
<dbReference type="Proteomes" id="UP000245629">
    <property type="component" value="Plasmid unnamed1"/>
</dbReference>
<keyword evidence="3" id="KW-0614">Plasmid</keyword>
<feature type="compositionally biased region" description="Low complexity" evidence="1">
    <location>
        <begin position="1"/>
        <end position="12"/>
    </location>
</feature>
<geneLocation type="plasmid" evidence="3 4">
    <name>unnamed1</name>
</geneLocation>
<accession>A0A2S2CXV9</accession>
<evidence type="ECO:0000313" key="4">
    <source>
        <dbReference type="Proteomes" id="UP000245629"/>
    </source>
</evidence>
<feature type="compositionally biased region" description="Basic and acidic residues" evidence="1">
    <location>
        <begin position="128"/>
        <end position="137"/>
    </location>
</feature>
<evidence type="ECO:0000256" key="1">
    <source>
        <dbReference type="SAM" id="MobiDB-lite"/>
    </source>
</evidence>
<keyword evidence="2" id="KW-0472">Membrane</keyword>
<dbReference type="AlphaFoldDB" id="A0A2S2CXV9"/>
<feature type="region of interest" description="Disordered" evidence="1">
    <location>
        <begin position="128"/>
        <end position="147"/>
    </location>
</feature>
<proteinExistence type="predicted"/>